<name>A0A0G4GJP3_VITBC</name>
<proteinExistence type="predicted"/>
<feature type="region of interest" description="Disordered" evidence="1">
    <location>
        <begin position="117"/>
        <end position="237"/>
    </location>
</feature>
<dbReference type="AlphaFoldDB" id="A0A0G4GJP3"/>
<gene>
    <name evidence="3" type="ORF">Vbra_18021</name>
</gene>
<organism evidence="3 4">
    <name type="scientific">Vitrella brassicaformis (strain CCMP3155)</name>
    <dbReference type="NCBI Taxonomy" id="1169540"/>
    <lineage>
        <taxon>Eukaryota</taxon>
        <taxon>Sar</taxon>
        <taxon>Alveolata</taxon>
        <taxon>Colpodellida</taxon>
        <taxon>Vitrellaceae</taxon>
        <taxon>Vitrella</taxon>
    </lineage>
</organism>
<dbReference type="STRING" id="1169540.A0A0G4GJP3"/>
<keyword evidence="4" id="KW-1185">Reference proteome</keyword>
<dbReference type="InterPro" id="IPR027417">
    <property type="entry name" value="P-loop_NTPase"/>
</dbReference>
<feature type="region of interest" description="Disordered" evidence="1">
    <location>
        <begin position="1"/>
        <end position="80"/>
    </location>
</feature>
<evidence type="ECO:0000313" key="3">
    <source>
        <dbReference type="EMBL" id="CEM30134.1"/>
    </source>
</evidence>
<evidence type="ECO:0000259" key="2">
    <source>
        <dbReference type="Pfam" id="PF12781"/>
    </source>
</evidence>
<feature type="compositionally biased region" description="Basic and acidic residues" evidence="1">
    <location>
        <begin position="402"/>
        <end position="430"/>
    </location>
</feature>
<feature type="region of interest" description="Disordered" evidence="1">
    <location>
        <begin position="357"/>
        <end position="376"/>
    </location>
</feature>
<dbReference type="InterPro" id="IPR035706">
    <property type="entry name" value="AAA_9"/>
</dbReference>
<dbReference type="VEuPathDB" id="CryptoDB:Vbra_18021"/>
<reference evidence="3 4" key="1">
    <citation type="submission" date="2014-11" db="EMBL/GenBank/DDBJ databases">
        <authorList>
            <person name="Zhu J."/>
            <person name="Qi W."/>
            <person name="Song R."/>
        </authorList>
    </citation>
    <scope>NUCLEOTIDE SEQUENCE [LARGE SCALE GENOMIC DNA]</scope>
</reference>
<dbReference type="Pfam" id="PF12781">
    <property type="entry name" value="AAA_9"/>
    <property type="match status" value="1"/>
</dbReference>
<feature type="compositionally biased region" description="Basic and acidic residues" evidence="1">
    <location>
        <begin position="33"/>
        <end position="45"/>
    </location>
</feature>
<sequence>MNTANPHFHGSRQPAAVVTAKTSSSPALTLKPISDEGRDAQKAKDAQPPTPTANGSDATADGGLHVHDGEGGGGTGDVAVSRMDSSAFKALCGRAGETKKRGDINWQLNRTRIALLAGDADAAQEDTSKEDEATPEPLATEPPAPEQAAATAPKKQKKKKKKSTNKNKNKDKAPKEAAGETLPSEAPSLVPAKTPSSPALTVFKPPILPEEAKDAQKGKKKPPTPTANGTETALEGAATGNKKKMALVPTFYIQTRFYLIPRGEFRVKISELDDSLKMALANGKGNSTTLDDHSVMAILETSFADTSFMKSLQSALQFGTQLLVEDVERVDPILLNPVLTRKQGGRVLLVQVGLDTPSRGQKAEQEEKAEDDAGMQLPSASTKIEAPSQVPKFVAAPAGPEGPREREATTRERAKAKREELQKEQQEAAKQRHIPGLTAAPTANAYGRGSCGDVKRRWVVKGAIPT</sequence>
<protein>
    <recommendedName>
        <fullName evidence="2">Dynein heavy chain ATP-binding dynein motor region domain-containing protein</fullName>
    </recommendedName>
</protein>
<feature type="compositionally biased region" description="Basic and acidic residues" evidence="1">
    <location>
        <begin position="168"/>
        <end position="178"/>
    </location>
</feature>
<dbReference type="Gene3D" id="3.40.50.300">
    <property type="entry name" value="P-loop containing nucleotide triphosphate hydrolases"/>
    <property type="match status" value="1"/>
</dbReference>
<evidence type="ECO:0000313" key="4">
    <source>
        <dbReference type="Proteomes" id="UP000041254"/>
    </source>
</evidence>
<accession>A0A0G4GJP3</accession>
<dbReference type="EMBL" id="CDMY01000688">
    <property type="protein sequence ID" value="CEM30134.1"/>
    <property type="molecule type" value="Genomic_DNA"/>
</dbReference>
<evidence type="ECO:0000256" key="1">
    <source>
        <dbReference type="SAM" id="MobiDB-lite"/>
    </source>
</evidence>
<dbReference type="InParanoid" id="A0A0G4GJP3"/>
<feature type="compositionally biased region" description="Basic residues" evidence="1">
    <location>
        <begin position="154"/>
        <end position="167"/>
    </location>
</feature>
<dbReference type="Proteomes" id="UP000041254">
    <property type="component" value="Unassembled WGS sequence"/>
</dbReference>
<feature type="domain" description="Dynein heavy chain ATP-binding dynein motor region" evidence="2">
    <location>
        <begin position="301"/>
        <end position="343"/>
    </location>
</feature>
<feature type="region of interest" description="Disordered" evidence="1">
    <location>
        <begin position="393"/>
        <end position="450"/>
    </location>
</feature>